<evidence type="ECO:0000256" key="1">
    <source>
        <dbReference type="SAM" id="Phobius"/>
    </source>
</evidence>
<sequence length="251" mass="26200">MAMQKTHAAITGRASALRKYQEVIVGRFGLGFLLYFEFCTWLGGIPGALGIALRGLFWKRLFAHCGPGVLFGTRIILRHPGRIRLDADVVIGDGCILDGRHEDCCESIVLGRGTMLSNDVMLSCKGGAIRVGRHVGINALSIVQSVGACEVRIGDDCVIGQSCLLIGGGSYAIGDTDSGLIRECPMVQDGGVTLENNVWLGARVTVLGGVRVASGAVAGAGSVLTRSVPPGAVCVGAPARVIRTRKAPSET</sequence>
<dbReference type="EMBL" id="CP021255">
    <property type="protein sequence ID" value="AVD72150.1"/>
    <property type="molecule type" value="Genomic_DNA"/>
</dbReference>
<feature type="transmembrane region" description="Helical" evidence="1">
    <location>
        <begin position="32"/>
        <end position="53"/>
    </location>
</feature>
<organism evidence="2 3">
    <name type="scientific">Desulfobulbus oralis</name>
    <dbReference type="NCBI Taxonomy" id="1986146"/>
    <lineage>
        <taxon>Bacteria</taxon>
        <taxon>Pseudomonadati</taxon>
        <taxon>Thermodesulfobacteriota</taxon>
        <taxon>Desulfobulbia</taxon>
        <taxon>Desulfobulbales</taxon>
        <taxon>Desulfobulbaceae</taxon>
        <taxon>Desulfobulbus</taxon>
    </lineage>
</organism>
<dbReference type="Proteomes" id="UP000239867">
    <property type="component" value="Chromosome"/>
</dbReference>
<keyword evidence="1" id="KW-0812">Transmembrane</keyword>
<proteinExistence type="predicted"/>
<gene>
    <name evidence="2" type="ORF">CAY53_12230</name>
</gene>
<dbReference type="PANTHER" id="PTHR23416:SF78">
    <property type="entry name" value="LIPOPOLYSACCHARIDE BIOSYNTHESIS O-ACETYL TRANSFERASE WBBJ-RELATED"/>
    <property type="match status" value="1"/>
</dbReference>
<keyword evidence="3" id="KW-1185">Reference proteome</keyword>
<keyword evidence="1" id="KW-1133">Transmembrane helix</keyword>
<protein>
    <recommendedName>
        <fullName evidence="4">Acetyltransferase</fullName>
    </recommendedName>
</protein>
<dbReference type="AlphaFoldDB" id="A0A2L1GR74"/>
<dbReference type="RefSeq" id="WP_104937354.1">
    <property type="nucleotide sequence ID" value="NZ_CP021255.1"/>
</dbReference>
<keyword evidence="1" id="KW-0472">Membrane</keyword>
<dbReference type="KEGG" id="deo:CAY53_12230"/>
<dbReference type="OrthoDB" id="9815592at2"/>
<dbReference type="SUPFAM" id="SSF51161">
    <property type="entry name" value="Trimeric LpxA-like enzymes"/>
    <property type="match status" value="1"/>
</dbReference>
<dbReference type="PANTHER" id="PTHR23416">
    <property type="entry name" value="SIALIC ACID SYNTHASE-RELATED"/>
    <property type="match status" value="1"/>
</dbReference>
<dbReference type="InterPro" id="IPR011004">
    <property type="entry name" value="Trimer_LpxA-like_sf"/>
</dbReference>
<dbReference type="InterPro" id="IPR051159">
    <property type="entry name" value="Hexapeptide_acetyltransf"/>
</dbReference>
<dbReference type="Gene3D" id="2.160.10.10">
    <property type="entry name" value="Hexapeptide repeat proteins"/>
    <property type="match status" value="2"/>
</dbReference>
<evidence type="ECO:0000313" key="2">
    <source>
        <dbReference type="EMBL" id="AVD72150.1"/>
    </source>
</evidence>
<reference evidence="2" key="1">
    <citation type="submission" date="2017-05" db="EMBL/GenBank/DDBJ databases">
        <authorList>
            <person name="Song R."/>
            <person name="Chenine A.L."/>
            <person name="Ruprecht R.M."/>
        </authorList>
    </citation>
    <scope>NUCLEOTIDE SEQUENCE</scope>
    <source>
        <strain evidence="2">ORNL</strain>
    </source>
</reference>
<name>A0A2L1GR74_9BACT</name>
<dbReference type="CDD" id="cd04647">
    <property type="entry name" value="LbH_MAT_like"/>
    <property type="match status" value="1"/>
</dbReference>
<evidence type="ECO:0008006" key="4">
    <source>
        <dbReference type="Google" id="ProtNLM"/>
    </source>
</evidence>
<evidence type="ECO:0000313" key="3">
    <source>
        <dbReference type="Proteomes" id="UP000239867"/>
    </source>
</evidence>
<accession>A0A2L1GR74</accession>
<reference evidence="2" key="2">
    <citation type="journal article" date="2018" name="MBio">
        <title>Insights into the evolution of host association through the isolation and characterization of a novel human periodontal pathobiont, Desulfobulbus oralis.</title>
        <authorList>
            <person name="Cross K.L."/>
            <person name="Chirania P."/>
            <person name="Xiong W."/>
            <person name="Beall C.J."/>
            <person name="Elkins J.G."/>
            <person name="Giannone R.J."/>
            <person name="Griffen A.L."/>
            <person name="Guss A.M."/>
            <person name="Hettich R.L."/>
            <person name="Joshi S.S."/>
            <person name="Mokrzan E.M."/>
            <person name="Martin R.K."/>
            <person name="Zhulin I.B."/>
            <person name="Leys E.J."/>
            <person name="Podar M."/>
        </authorList>
    </citation>
    <scope>NUCLEOTIDE SEQUENCE [LARGE SCALE GENOMIC DNA]</scope>
    <source>
        <strain evidence="2">ORNL</strain>
    </source>
</reference>